<evidence type="ECO:0000259" key="4">
    <source>
        <dbReference type="PROSITE" id="PS50987"/>
    </source>
</evidence>
<dbReference type="PROSITE" id="PS50987">
    <property type="entry name" value="HTH_ARSR_2"/>
    <property type="match status" value="1"/>
</dbReference>
<feature type="domain" description="HTH arsR-type" evidence="4">
    <location>
        <begin position="333"/>
        <end position="425"/>
    </location>
</feature>
<evidence type="ECO:0000256" key="2">
    <source>
        <dbReference type="ARBA" id="ARBA00023125"/>
    </source>
</evidence>
<sequence>MQNMHEREREMKQAGYLVQTYERHTWRTLFSLPASLCTAMLLLDYTIHGSAAPKGWPATMLARLSKQALADLEGMRAILAHGAILRGFLLQQISSAMSAQQEWDALLNWLTNLTEASMRQLITYGIRSNLEYYRSYPHLPRVPEVARLLEELEAAETVLEDEEYRKRAIHTILDDWGIQEHGPPLALIEHPDRLRAAITGFLGELWEQGFAEAWEQRKASLTATMEATQDWLTREAVAYLPDEVVFRVTGLQLKEEWIPVLQRASTVVFVPCLFLDKYLSLAVEGDTLNIFYEPKVTPVLLADYSARQEVYARGAQQSASRLAESQQAYASASPVLDLAEFGQAIRTLGDPTSLSILTALAEEGEMFAQQVAEKLEVHQSTISRHFSQLERTGLVSVRPEGSMKFYSANRERIKEICQLLLKTFA</sequence>
<dbReference type="InterPro" id="IPR011991">
    <property type="entry name" value="ArsR-like_HTH"/>
</dbReference>
<accession>A0A4P6JJY8</accession>
<dbReference type="PRINTS" id="PR00778">
    <property type="entry name" value="HTHARSR"/>
</dbReference>
<dbReference type="InterPro" id="IPR001845">
    <property type="entry name" value="HTH_ArsR_DNA-bd_dom"/>
</dbReference>
<dbReference type="InterPro" id="IPR036390">
    <property type="entry name" value="WH_DNA-bd_sf"/>
</dbReference>
<protein>
    <submittedName>
        <fullName evidence="5">Transcriptional regulator</fullName>
    </submittedName>
</protein>
<keyword evidence="6" id="KW-1185">Reference proteome</keyword>
<reference evidence="5 6" key="1">
    <citation type="submission" date="2019-01" db="EMBL/GenBank/DDBJ databases">
        <title>Ktedonosporobacter rubrisoli SCAWS-G2.</title>
        <authorList>
            <person name="Huang Y."/>
            <person name="Yan B."/>
        </authorList>
    </citation>
    <scope>NUCLEOTIDE SEQUENCE [LARGE SCALE GENOMIC DNA]</scope>
    <source>
        <strain evidence="5 6">SCAWS-G2</strain>
    </source>
</reference>
<dbReference type="SMART" id="SM00418">
    <property type="entry name" value="HTH_ARSR"/>
    <property type="match status" value="1"/>
</dbReference>
<proteinExistence type="predicted"/>
<dbReference type="Proteomes" id="UP000290365">
    <property type="component" value="Chromosome"/>
</dbReference>
<keyword evidence="2" id="KW-0238">DNA-binding</keyword>
<dbReference type="KEGG" id="kbs:EPA93_04375"/>
<dbReference type="GO" id="GO:0003677">
    <property type="term" value="F:DNA binding"/>
    <property type="evidence" value="ECO:0007669"/>
    <property type="project" value="UniProtKB-KW"/>
</dbReference>
<dbReference type="InterPro" id="IPR036388">
    <property type="entry name" value="WH-like_DNA-bd_sf"/>
</dbReference>
<keyword evidence="1" id="KW-0805">Transcription regulation</keyword>
<evidence type="ECO:0000313" key="5">
    <source>
        <dbReference type="EMBL" id="QBD75272.1"/>
    </source>
</evidence>
<evidence type="ECO:0000313" key="6">
    <source>
        <dbReference type="Proteomes" id="UP000290365"/>
    </source>
</evidence>
<evidence type="ECO:0000256" key="1">
    <source>
        <dbReference type="ARBA" id="ARBA00023015"/>
    </source>
</evidence>
<dbReference type="AlphaFoldDB" id="A0A4P6JJY8"/>
<name>A0A4P6JJY8_KTERU</name>
<evidence type="ECO:0000256" key="3">
    <source>
        <dbReference type="ARBA" id="ARBA00023163"/>
    </source>
</evidence>
<keyword evidence="3" id="KW-0804">Transcription</keyword>
<dbReference type="InterPro" id="IPR051081">
    <property type="entry name" value="HTH_MetalResp_TranReg"/>
</dbReference>
<dbReference type="Pfam" id="PF12840">
    <property type="entry name" value="HTH_20"/>
    <property type="match status" value="1"/>
</dbReference>
<dbReference type="PANTHER" id="PTHR33154:SF33">
    <property type="entry name" value="TRANSCRIPTIONAL REPRESSOR SDPR"/>
    <property type="match status" value="1"/>
</dbReference>
<gene>
    <name evidence="5" type="ORF">EPA93_04375</name>
</gene>
<organism evidence="5 6">
    <name type="scientific">Ktedonosporobacter rubrisoli</name>
    <dbReference type="NCBI Taxonomy" id="2509675"/>
    <lineage>
        <taxon>Bacteria</taxon>
        <taxon>Bacillati</taxon>
        <taxon>Chloroflexota</taxon>
        <taxon>Ktedonobacteria</taxon>
        <taxon>Ktedonobacterales</taxon>
        <taxon>Ktedonosporobacteraceae</taxon>
        <taxon>Ktedonosporobacter</taxon>
    </lineage>
</organism>
<dbReference type="CDD" id="cd00090">
    <property type="entry name" value="HTH_ARSR"/>
    <property type="match status" value="1"/>
</dbReference>
<dbReference type="PANTHER" id="PTHR33154">
    <property type="entry name" value="TRANSCRIPTIONAL REGULATOR, ARSR FAMILY"/>
    <property type="match status" value="1"/>
</dbReference>
<dbReference type="GO" id="GO:0003700">
    <property type="term" value="F:DNA-binding transcription factor activity"/>
    <property type="evidence" value="ECO:0007669"/>
    <property type="project" value="InterPro"/>
</dbReference>
<dbReference type="OrthoDB" id="142007at2"/>
<dbReference type="Gene3D" id="1.10.10.10">
    <property type="entry name" value="Winged helix-like DNA-binding domain superfamily/Winged helix DNA-binding domain"/>
    <property type="match status" value="1"/>
</dbReference>
<dbReference type="SUPFAM" id="SSF46785">
    <property type="entry name" value="Winged helix' DNA-binding domain"/>
    <property type="match status" value="1"/>
</dbReference>
<dbReference type="EMBL" id="CP035758">
    <property type="protein sequence ID" value="QBD75272.1"/>
    <property type="molecule type" value="Genomic_DNA"/>
</dbReference>
<dbReference type="NCBIfam" id="NF033788">
    <property type="entry name" value="HTH_metalloreg"/>
    <property type="match status" value="1"/>
</dbReference>